<comment type="caution">
    <text evidence="5">The sequence shown here is derived from an EMBL/GenBank/DDBJ whole genome shotgun (WGS) entry which is preliminary data.</text>
</comment>
<evidence type="ECO:0008006" key="7">
    <source>
        <dbReference type="Google" id="ProtNLM"/>
    </source>
</evidence>
<dbReference type="PANTHER" id="PTHR31084:SF0">
    <property type="entry name" value="ALPHA-L-FUCOSIDASE 2"/>
    <property type="match status" value="1"/>
</dbReference>
<dbReference type="Proteomes" id="UP001583186">
    <property type="component" value="Unassembled WGS sequence"/>
</dbReference>
<dbReference type="InterPro" id="IPR054363">
    <property type="entry name" value="GH95_cat"/>
</dbReference>
<protein>
    <recommendedName>
        <fullName evidence="7">Glycosyl hydrolase family 95 N-terminal domain-containing protein</fullName>
    </recommendedName>
</protein>
<keyword evidence="6" id="KW-1185">Reference proteome</keyword>
<dbReference type="Gene3D" id="1.50.10.10">
    <property type="match status" value="1"/>
</dbReference>
<dbReference type="Pfam" id="PF22124">
    <property type="entry name" value="Glyco_hydro_95_cat"/>
    <property type="match status" value="1"/>
</dbReference>
<dbReference type="Pfam" id="PF21307">
    <property type="entry name" value="Glyco_hydro_95_C"/>
    <property type="match status" value="1"/>
</dbReference>
<evidence type="ECO:0000259" key="2">
    <source>
        <dbReference type="Pfam" id="PF14498"/>
    </source>
</evidence>
<gene>
    <name evidence="5" type="ORF">Sste5346_006128</name>
</gene>
<dbReference type="InterPro" id="IPR027414">
    <property type="entry name" value="GH95_N_dom"/>
</dbReference>
<feature type="region of interest" description="Disordered" evidence="1">
    <location>
        <begin position="769"/>
        <end position="793"/>
    </location>
</feature>
<dbReference type="InterPro" id="IPR016518">
    <property type="entry name" value="Alpha-L-fucosidase"/>
</dbReference>
<feature type="domain" description="Glycosyl hydrolase family 95 N-terminal" evidence="2">
    <location>
        <begin position="133"/>
        <end position="278"/>
    </location>
</feature>
<dbReference type="InterPro" id="IPR049053">
    <property type="entry name" value="AFCA-like_C"/>
</dbReference>
<sequence>MAEHTLYYDKPANLWDDATPIGNGRLGAMVRGTTDVERLWVNEDSVWYGGPQERVNPLAKESLPRIRELIDANKMREAEALVLKSMTSRPRSLRHYEPLGDVYLTFGHGQDPAGDDIRVSGIPMFENLFSHDLTKSPTEYRRELDLHTGIASVDYKFGGAHHRREIFSSVTDQVMVASITSEDAPIQFKIRLNRGDHPEWDRAINQRFDTHVEVDAGQMITGSMGGGGAVEYALGVRVFVEDGDNKSEVDTSGAHITVSAKAGSRVVVLISGETTFRNPSAGGAVQDRLAAAAQKSWQQLRDAHVASFSALYDRVELQLEPSSDTKSQALVPLDQRISNVKAGNIDNGLSALLFHFGRYLLISCSLSGLPANLQGIWNRDHMPVWGSKYTININIQMNYWPAEVTNLPEAHEVLFRFLERVAKRGTRTAQDMYGCRGWVMHHNTDIWADTAPQDDAPQCSFWNLSGAWFMTHLWEHYKFGRDLEFLKRAYPLMASAALFFVDFLVERDGKLITSPSSSAENSYYVLGTQTVASIAAGPAWDGQILTELFKAVVEAGQLLDVETPAADFAGVLAKLPTPQIGQHGQVMEWKDDVEEAEPGHRHISHLWGLYPGNSLDTDALKNAARVTLQRRLAGGGGHTSWSLAWILCQYARLRDAEAAQAGIQKMLGALVLNSLFTTHPPFQIDGNFGFTAAVAEMLLQSHDGDKIDLLPTLLPAWEKGGSVRGLRARGGVTVDSLQWKDGKLVEAVLSLSSNVAEAQARTVRIPSSRLQSGSGETTVTLQPGQSVTLSGAW</sequence>
<dbReference type="SUPFAM" id="SSF48208">
    <property type="entry name" value="Six-hairpin glycosidases"/>
    <property type="match status" value="1"/>
</dbReference>
<name>A0ABR3Z119_9PEZI</name>
<dbReference type="InterPro" id="IPR008928">
    <property type="entry name" value="6-hairpin_glycosidase_sf"/>
</dbReference>
<feature type="domain" description="Glycosyl hydrolase family 95 catalytic" evidence="4">
    <location>
        <begin position="296"/>
        <end position="698"/>
    </location>
</feature>
<dbReference type="InterPro" id="IPR012341">
    <property type="entry name" value="6hp_glycosidase-like_sf"/>
</dbReference>
<dbReference type="Pfam" id="PF14498">
    <property type="entry name" value="Glyco_hyd_65N_2"/>
    <property type="match status" value="2"/>
</dbReference>
<dbReference type="PIRSF" id="PIRSF007663">
    <property type="entry name" value="UCP007663"/>
    <property type="match status" value="1"/>
</dbReference>
<evidence type="ECO:0000259" key="3">
    <source>
        <dbReference type="Pfam" id="PF21307"/>
    </source>
</evidence>
<accession>A0ABR3Z119</accession>
<reference evidence="5 6" key="1">
    <citation type="journal article" date="2024" name="IMA Fungus">
        <title>IMA Genome - F19 : A genome assembly and annotation guide to empower mycologists, including annotated draft genome sequences of Ceratocystis pirilliformis, Diaporthe australafricana, Fusarium ophioides, Paecilomyces lecythidis, and Sporothrix stenoceras.</title>
        <authorList>
            <person name="Aylward J."/>
            <person name="Wilson A.M."/>
            <person name="Visagie C.M."/>
            <person name="Spraker J."/>
            <person name="Barnes I."/>
            <person name="Buitendag C."/>
            <person name="Ceriani C."/>
            <person name="Del Mar Angel L."/>
            <person name="du Plessis D."/>
            <person name="Fuchs T."/>
            <person name="Gasser K."/>
            <person name="Kramer D."/>
            <person name="Li W."/>
            <person name="Munsamy K."/>
            <person name="Piso A."/>
            <person name="Price J.L."/>
            <person name="Sonnekus B."/>
            <person name="Thomas C."/>
            <person name="van der Nest A."/>
            <person name="van Dijk A."/>
            <person name="van Heerden A."/>
            <person name="van Vuuren N."/>
            <person name="Yilmaz N."/>
            <person name="Duong T.A."/>
            <person name="van der Merwe N.A."/>
            <person name="Wingfield M.J."/>
            <person name="Wingfield B.D."/>
        </authorList>
    </citation>
    <scope>NUCLEOTIDE SEQUENCE [LARGE SCALE GENOMIC DNA]</scope>
    <source>
        <strain evidence="5 6">CMW 5346</strain>
    </source>
</reference>
<evidence type="ECO:0000313" key="6">
    <source>
        <dbReference type="Proteomes" id="UP001583186"/>
    </source>
</evidence>
<evidence type="ECO:0000259" key="4">
    <source>
        <dbReference type="Pfam" id="PF22124"/>
    </source>
</evidence>
<dbReference type="EMBL" id="JAWCUI010000035">
    <property type="protein sequence ID" value="KAL1893987.1"/>
    <property type="molecule type" value="Genomic_DNA"/>
</dbReference>
<dbReference type="PANTHER" id="PTHR31084">
    <property type="entry name" value="ALPHA-L-FUCOSIDASE 2"/>
    <property type="match status" value="1"/>
</dbReference>
<feature type="domain" description="Alpha fucosidase A-like C-terminal" evidence="3">
    <location>
        <begin position="700"/>
        <end position="754"/>
    </location>
</feature>
<evidence type="ECO:0000256" key="1">
    <source>
        <dbReference type="SAM" id="MobiDB-lite"/>
    </source>
</evidence>
<organism evidence="5 6">
    <name type="scientific">Sporothrix stenoceras</name>
    <dbReference type="NCBI Taxonomy" id="5173"/>
    <lineage>
        <taxon>Eukaryota</taxon>
        <taxon>Fungi</taxon>
        <taxon>Dikarya</taxon>
        <taxon>Ascomycota</taxon>
        <taxon>Pezizomycotina</taxon>
        <taxon>Sordariomycetes</taxon>
        <taxon>Sordariomycetidae</taxon>
        <taxon>Ophiostomatales</taxon>
        <taxon>Ophiostomataceae</taxon>
        <taxon>Sporothrix</taxon>
    </lineage>
</organism>
<evidence type="ECO:0000313" key="5">
    <source>
        <dbReference type="EMBL" id="KAL1893987.1"/>
    </source>
</evidence>
<feature type="domain" description="Glycosyl hydrolase family 95 N-terminal" evidence="2">
    <location>
        <begin position="6"/>
        <end position="110"/>
    </location>
</feature>
<proteinExistence type="predicted"/>